<evidence type="ECO:0000259" key="2">
    <source>
        <dbReference type="Pfam" id="PF05419"/>
    </source>
</evidence>
<dbReference type="GO" id="GO:0046906">
    <property type="term" value="F:tetrapyrrole binding"/>
    <property type="evidence" value="ECO:0007669"/>
    <property type="project" value="TreeGrafter"/>
</dbReference>
<feature type="non-terminal residue" evidence="3">
    <location>
        <position position="1"/>
    </location>
</feature>
<proteinExistence type="predicted"/>
<keyword evidence="4" id="KW-1185">Reference proteome</keyword>
<gene>
    <name evidence="3" type="ORF">Vretifemale_17547</name>
</gene>
<reference evidence="3" key="1">
    <citation type="journal article" date="2021" name="Proc. Natl. Acad. Sci. U.S.A.">
        <title>Three genomes in the algal genus Volvox reveal the fate of a haploid sex-determining region after a transition to homothallism.</title>
        <authorList>
            <person name="Yamamoto K."/>
            <person name="Hamaji T."/>
            <person name="Kawai-Toyooka H."/>
            <person name="Matsuzaki R."/>
            <person name="Takahashi F."/>
            <person name="Nishimura Y."/>
            <person name="Kawachi M."/>
            <person name="Noguchi H."/>
            <person name="Minakuchi Y."/>
            <person name="Umen J.G."/>
            <person name="Toyoda A."/>
            <person name="Nozaki H."/>
        </authorList>
    </citation>
    <scope>NUCLEOTIDE SEQUENCE</scope>
    <source>
        <strain evidence="3">NIES-3786</strain>
    </source>
</reference>
<evidence type="ECO:0000313" key="4">
    <source>
        <dbReference type="Proteomes" id="UP000747110"/>
    </source>
</evidence>
<evidence type="ECO:0000256" key="1">
    <source>
        <dbReference type="SAM" id="SignalP"/>
    </source>
</evidence>
<organism evidence="3 4">
    <name type="scientific">Volvox reticuliferus</name>
    <dbReference type="NCBI Taxonomy" id="1737510"/>
    <lineage>
        <taxon>Eukaryota</taxon>
        <taxon>Viridiplantae</taxon>
        <taxon>Chlorophyta</taxon>
        <taxon>core chlorophytes</taxon>
        <taxon>Chlorophyceae</taxon>
        <taxon>CS clade</taxon>
        <taxon>Chlamydomonadales</taxon>
        <taxon>Volvocaceae</taxon>
        <taxon>Volvox</taxon>
    </lineage>
</organism>
<name>A0A8J4CU03_9CHLO</name>
<keyword evidence="1" id="KW-0732">Signal</keyword>
<dbReference type="AlphaFoldDB" id="A0A8J4CU03"/>
<dbReference type="GO" id="GO:0010019">
    <property type="term" value="P:chloroplast-nucleus signaling pathway"/>
    <property type="evidence" value="ECO:0007669"/>
    <property type="project" value="TreeGrafter"/>
</dbReference>
<dbReference type="Proteomes" id="UP000747110">
    <property type="component" value="Unassembled WGS sequence"/>
</dbReference>
<feature type="signal peptide" evidence="1">
    <location>
        <begin position="1"/>
        <end position="28"/>
    </location>
</feature>
<dbReference type="PANTHER" id="PTHR34800:SF1">
    <property type="entry name" value="TETRAPYRROLE-BINDING PROTEIN, CHLOROPLASTIC"/>
    <property type="match status" value="1"/>
</dbReference>
<feature type="domain" description="GUN4-like" evidence="2">
    <location>
        <begin position="124"/>
        <end position="265"/>
    </location>
</feature>
<dbReference type="SUPFAM" id="SSF140869">
    <property type="entry name" value="GUN4-like"/>
    <property type="match status" value="1"/>
</dbReference>
<dbReference type="PANTHER" id="PTHR34800">
    <property type="entry name" value="TETRAPYRROLE-BINDING PROTEIN, CHLOROPLASTIC"/>
    <property type="match status" value="1"/>
</dbReference>
<dbReference type="Gene3D" id="1.25.40.620">
    <property type="match status" value="1"/>
</dbReference>
<dbReference type="EMBL" id="BNCP01000052">
    <property type="protein sequence ID" value="GIL89785.1"/>
    <property type="molecule type" value="Genomic_DNA"/>
</dbReference>
<feature type="chain" id="PRO_5035261068" description="GUN4-like domain-containing protein" evidence="1">
    <location>
        <begin position="29"/>
        <end position="290"/>
    </location>
</feature>
<dbReference type="GO" id="GO:0009507">
    <property type="term" value="C:chloroplast"/>
    <property type="evidence" value="ECO:0007669"/>
    <property type="project" value="TreeGrafter"/>
</dbReference>
<sequence length="290" mass="32579">ARLKSSWTRSTIFAVWILIECLTHTGKMQTPLQAPAGNGLCRNRAQRLGRRAFSFPRTISQRFSAPSQTPPVLLTRSEVLAAAGKLDNLSLFGESTSSLLGGAPVVEKKKVSLKEAVMAVPLLSEVGMDYTALRNYLADSEFRNAEDETRAVLIRLAGEGAIKRNWVYFTEVKNISVTDFQTLDNLWKAASNGKFGYSVQKEIWLQNTKRWPKFFKQIDWTTGENNNYRKWPMEFNYSLDAPRGHLPLTNALRGTQLFQAIMEHPAFEAKAKKSIDEKAAEAATSTLKLF</sequence>
<dbReference type="CDD" id="cd16383">
    <property type="entry name" value="GUN4"/>
    <property type="match status" value="1"/>
</dbReference>
<protein>
    <recommendedName>
        <fullName evidence="2">GUN4-like domain-containing protein</fullName>
    </recommendedName>
</protein>
<dbReference type="InterPro" id="IPR008629">
    <property type="entry name" value="GUN4-like"/>
</dbReference>
<accession>A0A8J4CU03</accession>
<dbReference type="Pfam" id="PF05419">
    <property type="entry name" value="GUN4"/>
    <property type="match status" value="1"/>
</dbReference>
<evidence type="ECO:0000313" key="3">
    <source>
        <dbReference type="EMBL" id="GIL89785.1"/>
    </source>
</evidence>
<dbReference type="OrthoDB" id="4835at2759"/>
<dbReference type="InterPro" id="IPR037215">
    <property type="entry name" value="GUN4-like_sf"/>
</dbReference>
<comment type="caution">
    <text evidence="3">The sequence shown here is derived from an EMBL/GenBank/DDBJ whole genome shotgun (WGS) entry which is preliminary data.</text>
</comment>
<dbReference type="Gene3D" id="1.10.10.1770">
    <property type="entry name" value="Gun4-like"/>
    <property type="match status" value="1"/>
</dbReference>